<proteinExistence type="predicted"/>
<accession>A0A3N4LBG3</accession>
<gene>
    <name evidence="1" type="ORF">L211DRAFT_530010</name>
</gene>
<keyword evidence="2" id="KW-1185">Reference proteome</keyword>
<evidence type="ECO:0000313" key="2">
    <source>
        <dbReference type="Proteomes" id="UP000267821"/>
    </source>
</evidence>
<dbReference type="Proteomes" id="UP000267821">
    <property type="component" value="Unassembled WGS sequence"/>
</dbReference>
<name>A0A3N4LBG3_9PEZI</name>
<organism evidence="1 2">
    <name type="scientific">Terfezia boudieri ATCC MYA-4762</name>
    <dbReference type="NCBI Taxonomy" id="1051890"/>
    <lineage>
        <taxon>Eukaryota</taxon>
        <taxon>Fungi</taxon>
        <taxon>Dikarya</taxon>
        <taxon>Ascomycota</taxon>
        <taxon>Pezizomycotina</taxon>
        <taxon>Pezizomycetes</taxon>
        <taxon>Pezizales</taxon>
        <taxon>Pezizaceae</taxon>
        <taxon>Terfezia</taxon>
    </lineage>
</organism>
<dbReference type="AlphaFoldDB" id="A0A3N4LBG3"/>
<sequence>MAMAETELILVLAGLAPGWLDPGRYRTGSGLTYLSSKVNSNEILILGRPGIDLSQFQRNSESGEGLIGTAGCYKHIGWCRERSEIGTSAGAIRGQW</sequence>
<protein>
    <submittedName>
        <fullName evidence="1">Uncharacterized protein</fullName>
    </submittedName>
</protein>
<dbReference type="EMBL" id="ML121575">
    <property type="protein sequence ID" value="RPB20223.1"/>
    <property type="molecule type" value="Genomic_DNA"/>
</dbReference>
<dbReference type="InParanoid" id="A0A3N4LBG3"/>
<evidence type="ECO:0000313" key="1">
    <source>
        <dbReference type="EMBL" id="RPB20223.1"/>
    </source>
</evidence>
<reference evidence="1 2" key="1">
    <citation type="journal article" date="2018" name="Nat. Ecol. Evol.">
        <title>Pezizomycetes genomes reveal the molecular basis of ectomycorrhizal truffle lifestyle.</title>
        <authorList>
            <person name="Murat C."/>
            <person name="Payen T."/>
            <person name="Noel B."/>
            <person name="Kuo A."/>
            <person name="Morin E."/>
            <person name="Chen J."/>
            <person name="Kohler A."/>
            <person name="Krizsan K."/>
            <person name="Balestrini R."/>
            <person name="Da Silva C."/>
            <person name="Montanini B."/>
            <person name="Hainaut M."/>
            <person name="Levati E."/>
            <person name="Barry K.W."/>
            <person name="Belfiori B."/>
            <person name="Cichocki N."/>
            <person name="Clum A."/>
            <person name="Dockter R.B."/>
            <person name="Fauchery L."/>
            <person name="Guy J."/>
            <person name="Iotti M."/>
            <person name="Le Tacon F."/>
            <person name="Lindquist E.A."/>
            <person name="Lipzen A."/>
            <person name="Malagnac F."/>
            <person name="Mello A."/>
            <person name="Molinier V."/>
            <person name="Miyauchi S."/>
            <person name="Poulain J."/>
            <person name="Riccioni C."/>
            <person name="Rubini A."/>
            <person name="Sitrit Y."/>
            <person name="Splivallo R."/>
            <person name="Traeger S."/>
            <person name="Wang M."/>
            <person name="Zifcakova L."/>
            <person name="Wipf D."/>
            <person name="Zambonelli A."/>
            <person name="Paolocci F."/>
            <person name="Nowrousian M."/>
            <person name="Ottonello S."/>
            <person name="Baldrian P."/>
            <person name="Spatafora J.W."/>
            <person name="Henrissat B."/>
            <person name="Nagy L.G."/>
            <person name="Aury J.M."/>
            <person name="Wincker P."/>
            <person name="Grigoriev I.V."/>
            <person name="Bonfante P."/>
            <person name="Martin F.M."/>
        </authorList>
    </citation>
    <scope>NUCLEOTIDE SEQUENCE [LARGE SCALE GENOMIC DNA]</scope>
    <source>
        <strain evidence="1 2">ATCC MYA-4762</strain>
    </source>
</reference>